<evidence type="ECO:0000256" key="11">
    <source>
        <dbReference type="ARBA" id="ARBA00039036"/>
    </source>
</evidence>
<evidence type="ECO:0000256" key="9">
    <source>
        <dbReference type="ARBA" id="ARBA00023098"/>
    </source>
</evidence>
<evidence type="ECO:0000256" key="15">
    <source>
        <dbReference type="ARBA" id="ARBA00048235"/>
    </source>
</evidence>
<dbReference type="PANTHER" id="PTHR43884:SF1">
    <property type="entry name" value="SHORT_BRANCHED CHAIN SPECIFIC ACYL-COA DEHYDROGENASE, MITOCHONDRIAL"/>
    <property type="match status" value="1"/>
</dbReference>
<dbReference type="InterPro" id="IPR009075">
    <property type="entry name" value="AcylCo_DH/oxidase_C"/>
</dbReference>
<dbReference type="EMBL" id="CP092863">
    <property type="protein sequence ID" value="UYV60811.1"/>
    <property type="molecule type" value="Genomic_DNA"/>
</dbReference>
<name>A0ABY6JXN9_9ARAC</name>
<dbReference type="Pfam" id="PF00441">
    <property type="entry name" value="Acyl-CoA_dh_1"/>
    <property type="match status" value="1"/>
</dbReference>
<evidence type="ECO:0000259" key="24">
    <source>
        <dbReference type="Pfam" id="PF02770"/>
    </source>
</evidence>
<comment type="catalytic activity">
    <reaction evidence="17">
        <text>(2R)-2-methylbutanoyl-CoA + oxidized [electron-transfer flavoprotein] + H(+) = ethylacryloyl-CoA + reduced [electron-transfer flavoprotein]</text>
        <dbReference type="Rhea" id="RHEA:65296"/>
        <dbReference type="Rhea" id="RHEA-COMP:10685"/>
        <dbReference type="Rhea" id="RHEA-COMP:10686"/>
        <dbReference type="ChEBI" id="CHEBI:15378"/>
        <dbReference type="ChEBI" id="CHEBI:57692"/>
        <dbReference type="ChEBI" id="CHEBI:58307"/>
        <dbReference type="ChEBI" id="CHEBI:156439"/>
        <dbReference type="ChEBI" id="CHEBI:156440"/>
    </reaction>
    <physiologicalReaction direction="left-to-right" evidence="17">
        <dbReference type="Rhea" id="RHEA:65297"/>
    </physiologicalReaction>
</comment>
<gene>
    <name evidence="26" type="ORF">LAZ67_1002402</name>
</gene>
<dbReference type="Proteomes" id="UP001235939">
    <property type="component" value="Chromosome 01"/>
</dbReference>
<keyword evidence="8 22" id="KW-0560">Oxidoreductase</keyword>
<dbReference type="InterPro" id="IPR046373">
    <property type="entry name" value="Acyl-CoA_Oxase/DH_mid-dom_sf"/>
</dbReference>
<dbReference type="Gene3D" id="1.10.540.10">
    <property type="entry name" value="Acyl-CoA dehydrogenase/oxidase, N-terminal domain"/>
    <property type="match status" value="1"/>
</dbReference>
<evidence type="ECO:0000256" key="7">
    <source>
        <dbReference type="ARBA" id="ARBA00022832"/>
    </source>
</evidence>
<evidence type="ECO:0000256" key="22">
    <source>
        <dbReference type="RuleBase" id="RU362125"/>
    </source>
</evidence>
<keyword evidence="9" id="KW-0443">Lipid metabolism</keyword>
<comment type="catalytic activity">
    <reaction evidence="21">
        <text>2-methylpropanoyl-CoA + oxidized [electron-transfer flavoprotein] + H(+) = 2-methylpropenoyl-CoA + reduced [electron-transfer flavoprotein]</text>
        <dbReference type="Rhea" id="RHEA:44180"/>
        <dbReference type="Rhea" id="RHEA-COMP:10685"/>
        <dbReference type="Rhea" id="RHEA-COMP:10686"/>
        <dbReference type="ChEBI" id="CHEBI:15378"/>
        <dbReference type="ChEBI" id="CHEBI:57338"/>
        <dbReference type="ChEBI" id="CHEBI:57692"/>
        <dbReference type="ChEBI" id="CHEBI:58307"/>
        <dbReference type="ChEBI" id="CHEBI:62500"/>
    </reaction>
    <physiologicalReaction direction="left-to-right" evidence="21">
        <dbReference type="Rhea" id="RHEA:44181"/>
    </physiologicalReaction>
</comment>
<dbReference type="InterPro" id="IPR006089">
    <property type="entry name" value="Acyl-CoA_DH_CS"/>
</dbReference>
<evidence type="ECO:0000256" key="20">
    <source>
        <dbReference type="ARBA" id="ARBA00049552"/>
    </source>
</evidence>
<accession>A0ABY6JXN9</accession>
<dbReference type="Pfam" id="PF02770">
    <property type="entry name" value="Acyl-CoA_dh_M"/>
    <property type="match status" value="1"/>
</dbReference>
<dbReference type="PANTHER" id="PTHR43884">
    <property type="entry name" value="ACYL-COA DEHYDROGENASE"/>
    <property type="match status" value="1"/>
</dbReference>
<reference evidence="26 27" key="1">
    <citation type="submission" date="2022-01" db="EMBL/GenBank/DDBJ databases">
        <title>A chromosomal length assembly of Cordylochernes scorpioides.</title>
        <authorList>
            <person name="Zeh D."/>
            <person name="Zeh J."/>
        </authorList>
    </citation>
    <scope>NUCLEOTIDE SEQUENCE [LARGE SCALE GENOMIC DNA]</scope>
    <source>
        <strain evidence="26">IN4F17</strain>
        <tissue evidence="26">Whole Body</tissue>
    </source>
</reference>
<comment type="catalytic activity">
    <reaction evidence="16">
        <text>valproyl-CoA + oxidized [electron-transfer flavoprotein] + H(+) = (2E)-2-propylpent-2-enoyl-CoA + reduced [electron-transfer flavoprotein]</text>
        <dbReference type="Rhea" id="RHEA:65344"/>
        <dbReference type="Rhea" id="RHEA-COMP:10685"/>
        <dbReference type="Rhea" id="RHEA-COMP:10686"/>
        <dbReference type="ChEBI" id="CHEBI:15378"/>
        <dbReference type="ChEBI" id="CHEBI:57692"/>
        <dbReference type="ChEBI" id="CHEBI:58307"/>
        <dbReference type="ChEBI" id="CHEBI:156457"/>
        <dbReference type="ChEBI" id="CHEBI:156458"/>
    </reaction>
    <physiologicalReaction direction="left-to-right" evidence="16">
        <dbReference type="Rhea" id="RHEA:65345"/>
    </physiologicalReaction>
</comment>
<evidence type="ECO:0000256" key="6">
    <source>
        <dbReference type="ARBA" id="ARBA00022827"/>
    </source>
</evidence>
<comment type="catalytic activity">
    <reaction evidence="19">
        <text>hexanoyl-CoA + oxidized [electron-transfer flavoprotein] + H(+) = (2E)-hexenoyl-CoA + reduced [electron-transfer flavoprotein]</text>
        <dbReference type="Rhea" id="RHEA:43464"/>
        <dbReference type="Rhea" id="RHEA-COMP:10685"/>
        <dbReference type="Rhea" id="RHEA-COMP:10686"/>
        <dbReference type="ChEBI" id="CHEBI:15378"/>
        <dbReference type="ChEBI" id="CHEBI:57692"/>
        <dbReference type="ChEBI" id="CHEBI:58307"/>
        <dbReference type="ChEBI" id="CHEBI:62077"/>
        <dbReference type="ChEBI" id="CHEBI:62620"/>
    </reaction>
    <physiologicalReaction direction="left-to-right" evidence="19">
        <dbReference type="Rhea" id="RHEA:43465"/>
    </physiologicalReaction>
</comment>
<evidence type="ECO:0000256" key="10">
    <source>
        <dbReference type="ARBA" id="ARBA00037895"/>
    </source>
</evidence>
<comment type="pathway">
    <text evidence="10">Amino-acid degradation; L-isoleucine degradation.</text>
</comment>
<feature type="domain" description="Acyl-CoA dehydrogenase/oxidase N-terminal" evidence="25">
    <location>
        <begin position="1"/>
        <end position="66"/>
    </location>
</feature>
<dbReference type="EC" id="1.3.8.5" evidence="11"/>
<evidence type="ECO:0000256" key="17">
    <source>
        <dbReference type="ARBA" id="ARBA00048592"/>
    </source>
</evidence>
<evidence type="ECO:0000256" key="8">
    <source>
        <dbReference type="ARBA" id="ARBA00023002"/>
    </source>
</evidence>
<evidence type="ECO:0000313" key="26">
    <source>
        <dbReference type="EMBL" id="UYV60811.1"/>
    </source>
</evidence>
<evidence type="ECO:0000256" key="14">
    <source>
        <dbReference type="ARBA" id="ARBA00042821"/>
    </source>
</evidence>
<keyword evidence="6 22" id="KW-0274">FAD</keyword>
<dbReference type="Gene3D" id="1.20.140.10">
    <property type="entry name" value="Butyryl-CoA Dehydrogenase, subunit A, domain 3"/>
    <property type="match status" value="1"/>
</dbReference>
<evidence type="ECO:0000256" key="2">
    <source>
        <dbReference type="ARBA" id="ARBA00005198"/>
    </source>
</evidence>
<keyword evidence="7" id="KW-0276">Fatty acid metabolism</keyword>
<protein>
    <recommendedName>
        <fullName evidence="12">Short/branched chain specific acyl-CoA dehydrogenase, mitochondrial</fullName>
        <ecNumber evidence="11">1.3.8.5</ecNumber>
    </recommendedName>
    <alternativeName>
        <fullName evidence="14">2-methyl branched chain acyl-CoA dehydrogenase</fullName>
    </alternativeName>
    <alternativeName>
        <fullName evidence="13">2-methylbutyryl-coenzyme A dehydrogenase</fullName>
    </alternativeName>
</protein>
<comment type="cofactor">
    <cofactor evidence="1 22">
        <name>FAD</name>
        <dbReference type="ChEBI" id="CHEBI:57692"/>
    </cofactor>
</comment>
<dbReference type="InterPro" id="IPR013786">
    <property type="entry name" value="AcylCoA_DH/ox_N"/>
</dbReference>
<dbReference type="InterPro" id="IPR036250">
    <property type="entry name" value="AcylCo_DH-like_C"/>
</dbReference>
<evidence type="ECO:0000256" key="16">
    <source>
        <dbReference type="ARBA" id="ARBA00048307"/>
    </source>
</evidence>
<feature type="domain" description="Acyl-CoA oxidase/dehydrogenase middle" evidence="24">
    <location>
        <begin position="71"/>
        <end position="166"/>
    </location>
</feature>
<dbReference type="SUPFAM" id="SSF47203">
    <property type="entry name" value="Acyl-CoA dehydrogenase C-terminal domain-like"/>
    <property type="match status" value="1"/>
</dbReference>
<comment type="catalytic activity">
    <reaction evidence="15">
        <text>2-methylbutanoyl-CoA + oxidized [electron-transfer flavoprotein] + H(+) = (2E)-2-methylbut-2-enoyl-CoA + reduced [electron-transfer flavoprotein]</text>
        <dbReference type="Rhea" id="RHEA:43780"/>
        <dbReference type="Rhea" id="RHEA-COMP:10685"/>
        <dbReference type="Rhea" id="RHEA-COMP:10686"/>
        <dbReference type="ChEBI" id="CHEBI:15378"/>
        <dbReference type="ChEBI" id="CHEBI:57336"/>
        <dbReference type="ChEBI" id="CHEBI:57337"/>
        <dbReference type="ChEBI" id="CHEBI:57692"/>
        <dbReference type="ChEBI" id="CHEBI:58307"/>
        <dbReference type="EC" id="1.3.8.5"/>
    </reaction>
    <physiologicalReaction direction="left-to-right" evidence="15">
        <dbReference type="Rhea" id="RHEA:43781"/>
    </physiologicalReaction>
</comment>
<sequence length="279" mass="30233">MGVEVPEKYGGPGSTFFTSMLTIEQIARVCPSLSVMVDVQNTLIVPLISRFGTEEQKQHYLPQLATNMVGSFCLSEPNSGSDAFSLSTRAVKSGSDYMITGSKLWITNADRAGVFLVMANSDPDKGYKGITCFLVDRDTPGLEVGKPENKLGLRASGTCPVNFDQVKVPASAILGELGQGYKLAISLLNEGRIGIAAQMVGLAQGCFEHATRYVLERKQFGQPLFNFQSMQHQVAWCGTQIEAARLLAYNAARLKEAGHPFRKEASMAKYFASEACVPS</sequence>
<dbReference type="InterPro" id="IPR037069">
    <property type="entry name" value="AcylCoA_DH/ox_N_sf"/>
</dbReference>
<evidence type="ECO:0000256" key="5">
    <source>
        <dbReference type="ARBA" id="ARBA00022630"/>
    </source>
</evidence>
<proteinExistence type="inferred from homology"/>
<evidence type="ECO:0000256" key="3">
    <source>
        <dbReference type="ARBA" id="ARBA00009347"/>
    </source>
</evidence>
<feature type="domain" description="Acyl-CoA dehydrogenase/oxidase C-terminal" evidence="23">
    <location>
        <begin position="178"/>
        <end position="277"/>
    </location>
</feature>
<keyword evidence="27" id="KW-1185">Reference proteome</keyword>
<evidence type="ECO:0000256" key="1">
    <source>
        <dbReference type="ARBA" id="ARBA00001974"/>
    </source>
</evidence>
<organism evidence="26 27">
    <name type="scientific">Cordylochernes scorpioides</name>
    <dbReference type="NCBI Taxonomy" id="51811"/>
    <lineage>
        <taxon>Eukaryota</taxon>
        <taxon>Metazoa</taxon>
        <taxon>Ecdysozoa</taxon>
        <taxon>Arthropoda</taxon>
        <taxon>Chelicerata</taxon>
        <taxon>Arachnida</taxon>
        <taxon>Pseudoscorpiones</taxon>
        <taxon>Cheliferoidea</taxon>
        <taxon>Chernetidae</taxon>
        <taxon>Cordylochernes</taxon>
    </lineage>
</organism>
<keyword evidence="5 22" id="KW-0285">Flavoprotein</keyword>
<comment type="catalytic activity">
    <reaction evidence="18">
        <text>butanoyl-CoA + oxidized [electron-transfer flavoprotein] + H(+) = (2E)-butenoyl-CoA + reduced [electron-transfer flavoprotein]</text>
        <dbReference type="Rhea" id="RHEA:24004"/>
        <dbReference type="Rhea" id="RHEA-COMP:10685"/>
        <dbReference type="Rhea" id="RHEA-COMP:10686"/>
        <dbReference type="ChEBI" id="CHEBI:15378"/>
        <dbReference type="ChEBI" id="CHEBI:57332"/>
        <dbReference type="ChEBI" id="CHEBI:57371"/>
        <dbReference type="ChEBI" id="CHEBI:57692"/>
        <dbReference type="ChEBI" id="CHEBI:58307"/>
    </reaction>
    <physiologicalReaction direction="left-to-right" evidence="18">
        <dbReference type="Rhea" id="RHEA:24005"/>
    </physiologicalReaction>
</comment>
<evidence type="ECO:0000259" key="25">
    <source>
        <dbReference type="Pfam" id="PF02771"/>
    </source>
</evidence>
<evidence type="ECO:0000256" key="12">
    <source>
        <dbReference type="ARBA" id="ARBA00039850"/>
    </source>
</evidence>
<dbReference type="SUPFAM" id="SSF56645">
    <property type="entry name" value="Acyl-CoA dehydrogenase NM domain-like"/>
    <property type="match status" value="1"/>
</dbReference>
<dbReference type="Gene3D" id="2.40.110.10">
    <property type="entry name" value="Butyryl-CoA Dehydrogenase, subunit A, domain 2"/>
    <property type="match status" value="1"/>
</dbReference>
<dbReference type="InterPro" id="IPR006091">
    <property type="entry name" value="Acyl-CoA_Oxase/DH_mid-dom"/>
</dbReference>
<evidence type="ECO:0000256" key="4">
    <source>
        <dbReference type="ARBA" id="ARBA00011881"/>
    </source>
</evidence>
<evidence type="ECO:0000259" key="23">
    <source>
        <dbReference type="Pfam" id="PF00441"/>
    </source>
</evidence>
<dbReference type="Pfam" id="PF02771">
    <property type="entry name" value="Acyl-CoA_dh_N"/>
    <property type="match status" value="1"/>
</dbReference>
<comment type="similarity">
    <text evidence="3 22">Belongs to the acyl-CoA dehydrogenase family.</text>
</comment>
<dbReference type="PROSITE" id="PS00072">
    <property type="entry name" value="ACYL_COA_DH_1"/>
    <property type="match status" value="1"/>
</dbReference>
<evidence type="ECO:0000256" key="21">
    <source>
        <dbReference type="ARBA" id="ARBA00051903"/>
    </source>
</evidence>
<dbReference type="InterPro" id="IPR009100">
    <property type="entry name" value="AcylCoA_DH/oxidase_NM_dom_sf"/>
</dbReference>
<evidence type="ECO:0000256" key="13">
    <source>
        <dbReference type="ARBA" id="ARBA00041537"/>
    </source>
</evidence>
<comment type="subunit">
    <text evidence="4">Homotetramer.</text>
</comment>
<evidence type="ECO:0000256" key="18">
    <source>
        <dbReference type="ARBA" id="ARBA00049096"/>
    </source>
</evidence>
<evidence type="ECO:0000313" key="27">
    <source>
        <dbReference type="Proteomes" id="UP001235939"/>
    </source>
</evidence>
<evidence type="ECO:0000256" key="19">
    <source>
        <dbReference type="ARBA" id="ARBA00049192"/>
    </source>
</evidence>
<comment type="catalytic activity">
    <reaction evidence="20">
        <text>(2S)-2-methylbutanoyl-CoA + oxidized [electron-transfer flavoprotein] + H(+) = (2E)-2-methylbut-2-enoyl-CoA + reduced [electron-transfer flavoprotein]</text>
        <dbReference type="Rhea" id="RHEA:48256"/>
        <dbReference type="Rhea" id="RHEA-COMP:10685"/>
        <dbReference type="Rhea" id="RHEA-COMP:10686"/>
        <dbReference type="ChEBI" id="CHEBI:15378"/>
        <dbReference type="ChEBI" id="CHEBI:57337"/>
        <dbReference type="ChEBI" id="CHEBI:57692"/>
        <dbReference type="ChEBI" id="CHEBI:58307"/>
        <dbReference type="ChEBI" id="CHEBI:88166"/>
    </reaction>
    <physiologicalReaction direction="left-to-right" evidence="20">
        <dbReference type="Rhea" id="RHEA:48257"/>
    </physiologicalReaction>
</comment>
<comment type="pathway">
    <text evidence="2">Lipid metabolism; mitochondrial fatty acid beta-oxidation.</text>
</comment>